<name>A0ABT6CMP3_9SPHN</name>
<reference evidence="2 3" key="1">
    <citation type="submission" date="2023-03" db="EMBL/GenBank/DDBJ databases">
        <title>Novosphingobium cyanobacteriorum sp. nov., isolated from a eutrophic reservoir during the Microcystis bloom period.</title>
        <authorList>
            <person name="Kang M."/>
            <person name="Le V."/>
            <person name="Ko S.-R."/>
            <person name="Lee S.-A."/>
            <person name="Ahn C.-Y."/>
        </authorList>
    </citation>
    <scope>NUCLEOTIDE SEQUENCE [LARGE SCALE GENOMIC DNA]</scope>
    <source>
        <strain evidence="2 3">HBC54</strain>
    </source>
</reference>
<evidence type="ECO:0000313" key="3">
    <source>
        <dbReference type="Proteomes" id="UP001222770"/>
    </source>
</evidence>
<dbReference type="Gene3D" id="3.90.1150.200">
    <property type="match status" value="1"/>
</dbReference>
<dbReference type="RefSeq" id="WP_277279878.1">
    <property type="nucleotide sequence ID" value="NZ_JAROCY010000020.1"/>
</dbReference>
<keyword evidence="3" id="KW-1185">Reference proteome</keyword>
<dbReference type="Pfam" id="PF08818">
    <property type="entry name" value="DUF1801"/>
    <property type="match status" value="1"/>
</dbReference>
<organism evidence="2 3">
    <name type="scientific">Novosphingobium cyanobacteriorum</name>
    <dbReference type="NCBI Taxonomy" id="3024215"/>
    <lineage>
        <taxon>Bacteria</taxon>
        <taxon>Pseudomonadati</taxon>
        <taxon>Pseudomonadota</taxon>
        <taxon>Alphaproteobacteria</taxon>
        <taxon>Sphingomonadales</taxon>
        <taxon>Sphingomonadaceae</taxon>
        <taxon>Novosphingobium</taxon>
    </lineage>
</organism>
<comment type="caution">
    <text evidence="2">The sequence shown here is derived from an EMBL/GenBank/DDBJ whole genome shotgun (WGS) entry which is preliminary data.</text>
</comment>
<protein>
    <submittedName>
        <fullName evidence="2">YdeI/OmpD-associated family protein</fullName>
    </submittedName>
</protein>
<dbReference type="Pfam" id="PF13376">
    <property type="entry name" value="OmdA"/>
    <property type="match status" value="1"/>
</dbReference>
<evidence type="ECO:0000259" key="1">
    <source>
        <dbReference type="Pfam" id="PF08818"/>
    </source>
</evidence>
<dbReference type="Proteomes" id="UP001222770">
    <property type="component" value="Unassembled WGS sequence"/>
</dbReference>
<evidence type="ECO:0000313" key="2">
    <source>
        <dbReference type="EMBL" id="MDF8335071.1"/>
    </source>
</evidence>
<dbReference type="SUPFAM" id="SSF159888">
    <property type="entry name" value="YdhG-like"/>
    <property type="match status" value="1"/>
</dbReference>
<feature type="domain" description="YdhG-like" evidence="1">
    <location>
        <begin position="22"/>
        <end position="73"/>
    </location>
</feature>
<sequence>MPAPQTDPRVDAYIDQAAPFAQPVLRHLRALVHDAFPGIAEAIKWNMPHFVLEGRNLAGMAAFKAHCAFVIHGQGRQGNAMGQFDRITALSDLPPPAELVDRLRESAVTPTKPRVGKPPKAPIAMPQPFAAALSAAAGAQAHFDAFTPAQQREYLEWITDAKTDATRDRRIAQATEWIAQGLKRNWKYEKC</sequence>
<dbReference type="InterPro" id="IPR014922">
    <property type="entry name" value="YdhG-like"/>
</dbReference>
<dbReference type="EMBL" id="JAROCY010000020">
    <property type="protein sequence ID" value="MDF8335071.1"/>
    <property type="molecule type" value="Genomic_DNA"/>
</dbReference>
<proteinExistence type="predicted"/>
<accession>A0ABT6CMP3</accession>
<gene>
    <name evidence="2" type="ORF">POM99_17840</name>
</gene>